<keyword evidence="18" id="KW-1185">Reference proteome</keyword>
<dbReference type="Pfam" id="PF16491">
    <property type="entry name" value="Peptidase_M48_N"/>
    <property type="match status" value="1"/>
</dbReference>
<dbReference type="Gene3D" id="3.30.2010.10">
    <property type="entry name" value="Metalloproteases ('zincins'), catalytic domain"/>
    <property type="match status" value="1"/>
</dbReference>
<feature type="active site" description="Proton donor" evidence="11">
    <location>
        <position position="375"/>
    </location>
</feature>
<evidence type="ECO:0000256" key="8">
    <source>
        <dbReference type="ARBA" id="ARBA00022989"/>
    </source>
</evidence>
<evidence type="ECO:0000313" key="18">
    <source>
        <dbReference type="Proteomes" id="UP000578697"/>
    </source>
</evidence>
<feature type="transmembrane region" description="Helical" evidence="13">
    <location>
        <begin position="62"/>
        <end position="86"/>
    </location>
</feature>
<feature type="domain" description="Peptidase M48" evidence="14">
    <location>
        <begin position="209"/>
        <end position="428"/>
    </location>
</feature>
<dbReference type="GO" id="GO:0071586">
    <property type="term" value="P:CAAX-box protein processing"/>
    <property type="evidence" value="ECO:0007669"/>
    <property type="project" value="InterPro"/>
</dbReference>
<dbReference type="KEGG" id="trc:DYE49_11530"/>
<evidence type="ECO:0000256" key="9">
    <source>
        <dbReference type="ARBA" id="ARBA00023049"/>
    </source>
</evidence>
<keyword evidence="7 12" id="KW-0862">Zinc</keyword>
<evidence type="ECO:0000259" key="14">
    <source>
        <dbReference type="Pfam" id="PF01435"/>
    </source>
</evidence>
<evidence type="ECO:0000256" key="2">
    <source>
        <dbReference type="ARBA" id="ARBA00022670"/>
    </source>
</evidence>
<keyword evidence="10 13" id="KW-0472">Membrane</keyword>
<dbReference type="Pfam" id="PF01435">
    <property type="entry name" value="Peptidase_M48"/>
    <property type="match status" value="1"/>
</dbReference>
<comment type="subcellular location">
    <subcellularLocation>
        <location evidence="1">Endoplasmic reticulum membrane</location>
        <topology evidence="1">Multi-pass membrane protein</topology>
    </subcellularLocation>
</comment>
<accession>A0A840S8R2</accession>
<keyword evidence="6" id="KW-0256">Endoplasmic reticulum</keyword>
<dbReference type="AlphaFoldDB" id="A0A840S8R2"/>
<sequence length="442" mass="50640">MENLFLYIFFTGAVLKFVTVHFLEYVDYKKRKLHGTEIPSELEGHVDEAVLTKTCSYENAKYFFFIPRSIVFFLLKIFLVCIYFYQDVFATVWNVTQNAYLTIILFEILVSLPGDVLSIPFDLYGEFRIEKKYGFSNMNLRMWIFDGIKSIILGLIMNAILMGAVAFILIHLNQWWWLFVSSVMIIFSLGLSFIYPIFLAPLFNKFTPIEDEELKNRLEALLEKTGFKSSGIYKMDASKRSRHSNAYFTGIGKSKRIVLYDTLIEQLTVDEIEAVLGHELGHYKKHHIIKKMLVSVPFIFAVTFLVSLILKYPPLYTSFGFAPELFKVEGLQSMHPVAALEYAGIFLLGLSLSGFGIFTGLIQNFFSRKDEFEADRFSAEVCNGGEALCTALIKLNKENLSEFVPPDIYCAFYYSHPPLLKRIRAIRQAGSYSETSSSALSK</sequence>
<evidence type="ECO:0000313" key="17">
    <source>
        <dbReference type="EMBL" id="QOS41042.1"/>
    </source>
</evidence>
<dbReference type="PANTHER" id="PTHR10120">
    <property type="entry name" value="CAAX PRENYL PROTEASE 1"/>
    <property type="match status" value="1"/>
</dbReference>
<feature type="transmembrane region" description="Helical" evidence="13">
    <location>
        <begin position="142"/>
        <end position="170"/>
    </location>
</feature>
<keyword evidence="4 12" id="KW-0479">Metal-binding</keyword>
<evidence type="ECO:0000313" key="19">
    <source>
        <dbReference type="Proteomes" id="UP000593591"/>
    </source>
</evidence>
<dbReference type="InterPro" id="IPR032456">
    <property type="entry name" value="Peptidase_M48_N"/>
</dbReference>
<evidence type="ECO:0000256" key="13">
    <source>
        <dbReference type="SAM" id="Phobius"/>
    </source>
</evidence>
<gene>
    <name evidence="17" type="ORF">DYE49_11530</name>
    <name evidence="16" type="ORF">HNP77_001418</name>
</gene>
<feature type="transmembrane region" description="Helical" evidence="13">
    <location>
        <begin position="98"/>
        <end position="121"/>
    </location>
</feature>
<proteinExistence type="predicted"/>
<evidence type="ECO:0000256" key="12">
    <source>
        <dbReference type="PIRSR" id="PIRSR627057-2"/>
    </source>
</evidence>
<feature type="transmembrane region" description="Helical" evidence="13">
    <location>
        <begin position="176"/>
        <end position="198"/>
    </location>
</feature>
<dbReference type="RefSeq" id="WP_184652484.1">
    <property type="nucleotide sequence ID" value="NZ_JACHFR010000002.1"/>
</dbReference>
<evidence type="ECO:0000256" key="11">
    <source>
        <dbReference type="PIRSR" id="PIRSR627057-1"/>
    </source>
</evidence>
<evidence type="ECO:0000256" key="7">
    <source>
        <dbReference type="ARBA" id="ARBA00022833"/>
    </source>
</evidence>
<dbReference type="EMBL" id="CP031517">
    <property type="protein sequence ID" value="QOS41042.1"/>
    <property type="molecule type" value="Genomic_DNA"/>
</dbReference>
<feature type="binding site" evidence="12">
    <location>
        <position position="278"/>
    </location>
    <ligand>
        <name>Zn(2+)</name>
        <dbReference type="ChEBI" id="CHEBI:29105"/>
        <note>catalytic</note>
    </ligand>
</feature>
<keyword evidence="2" id="KW-0645">Protease</keyword>
<dbReference type="FunFam" id="3.30.2010.10:FF:000002">
    <property type="entry name" value="CAAX prenyl protease"/>
    <property type="match status" value="1"/>
</dbReference>
<evidence type="ECO:0000259" key="15">
    <source>
        <dbReference type="Pfam" id="PF16491"/>
    </source>
</evidence>
<comment type="cofactor">
    <cofactor evidence="12">
        <name>Zn(2+)</name>
        <dbReference type="ChEBI" id="CHEBI:29105"/>
    </cofactor>
    <text evidence="12">Binds 1 zinc ion per subunit.</text>
</comment>
<feature type="domain" description="CAAX prenyl protease 1 N-terminal" evidence="15">
    <location>
        <begin position="29"/>
        <end position="205"/>
    </location>
</feature>
<reference evidence="16 18" key="2">
    <citation type="submission" date="2020-08" db="EMBL/GenBank/DDBJ databases">
        <title>Genomic Encyclopedia of Type Strains, Phase IV (KMG-IV): sequencing the most valuable type-strain genomes for metagenomic binning, comparative biology and taxonomic classification.</title>
        <authorList>
            <person name="Goeker M."/>
        </authorList>
    </citation>
    <scope>NUCLEOTIDE SEQUENCE [LARGE SCALE GENOMIC DNA]</scope>
    <source>
        <strain evidence="16 18">DSM 103679</strain>
    </source>
</reference>
<evidence type="ECO:0000256" key="4">
    <source>
        <dbReference type="ARBA" id="ARBA00022723"/>
    </source>
</evidence>
<name>A0A840S8R2_9SPIR</name>
<dbReference type="EC" id="3.4.24.84" evidence="16"/>
<dbReference type="Proteomes" id="UP000578697">
    <property type="component" value="Unassembled WGS sequence"/>
</dbReference>
<protein>
    <submittedName>
        <fullName evidence="17">M48 family peptidase</fullName>
    </submittedName>
    <submittedName>
        <fullName evidence="16">STE24 endopeptidase</fullName>
        <ecNumber evidence="16">3.4.24.84</ecNumber>
    </submittedName>
</protein>
<dbReference type="InterPro" id="IPR027057">
    <property type="entry name" value="CAXX_Prtase_1"/>
</dbReference>
<feature type="binding site" evidence="12">
    <location>
        <position position="371"/>
    </location>
    <ligand>
        <name>Zn(2+)</name>
        <dbReference type="ChEBI" id="CHEBI:29105"/>
        <note>catalytic</note>
    </ligand>
</feature>
<keyword evidence="9" id="KW-0482">Metalloprotease</keyword>
<feature type="transmembrane region" description="Helical" evidence="13">
    <location>
        <begin position="292"/>
        <end position="310"/>
    </location>
</feature>
<feature type="transmembrane region" description="Helical" evidence="13">
    <location>
        <begin position="6"/>
        <end position="26"/>
    </location>
</feature>
<evidence type="ECO:0000313" key="16">
    <source>
        <dbReference type="EMBL" id="MBB5219049.1"/>
    </source>
</evidence>
<evidence type="ECO:0000256" key="5">
    <source>
        <dbReference type="ARBA" id="ARBA00022801"/>
    </source>
</evidence>
<feature type="active site" evidence="11">
    <location>
        <position position="279"/>
    </location>
</feature>
<dbReference type="GO" id="GO:0046872">
    <property type="term" value="F:metal ion binding"/>
    <property type="evidence" value="ECO:0007669"/>
    <property type="project" value="UniProtKB-KW"/>
</dbReference>
<keyword evidence="3 13" id="KW-0812">Transmembrane</keyword>
<keyword evidence="5 16" id="KW-0378">Hydrolase</keyword>
<organism evidence="16 18">
    <name type="scientific">Treponema rectale</name>
    <dbReference type="NCBI Taxonomy" id="744512"/>
    <lineage>
        <taxon>Bacteria</taxon>
        <taxon>Pseudomonadati</taxon>
        <taxon>Spirochaetota</taxon>
        <taxon>Spirochaetia</taxon>
        <taxon>Spirochaetales</taxon>
        <taxon>Treponemataceae</taxon>
        <taxon>Treponema</taxon>
    </lineage>
</organism>
<dbReference type="InterPro" id="IPR001915">
    <property type="entry name" value="Peptidase_M48"/>
</dbReference>
<keyword evidence="8 13" id="KW-1133">Transmembrane helix</keyword>
<dbReference type="GO" id="GO:0004222">
    <property type="term" value="F:metalloendopeptidase activity"/>
    <property type="evidence" value="ECO:0007669"/>
    <property type="project" value="InterPro"/>
</dbReference>
<feature type="transmembrane region" description="Helical" evidence="13">
    <location>
        <begin position="342"/>
        <end position="362"/>
    </location>
</feature>
<dbReference type="EMBL" id="JACHFR010000002">
    <property type="protein sequence ID" value="MBB5219049.1"/>
    <property type="molecule type" value="Genomic_DNA"/>
</dbReference>
<feature type="binding site" evidence="12">
    <location>
        <position position="282"/>
    </location>
    <ligand>
        <name>Zn(2+)</name>
        <dbReference type="ChEBI" id="CHEBI:29105"/>
        <note>catalytic</note>
    </ligand>
</feature>
<dbReference type="CDD" id="cd07343">
    <property type="entry name" value="M48A_Zmpste24p_like"/>
    <property type="match status" value="1"/>
</dbReference>
<reference evidence="17 19" key="1">
    <citation type="submission" date="2018-08" db="EMBL/GenBank/DDBJ databases">
        <title>The first complete genome of Treponema rectale (CHPAT), a commensal spirochete of the bovine rectum.</title>
        <authorList>
            <person name="Staton G.J."/>
            <person name="Clegg S.R."/>
            <person name="Carter S.D."/>
            <person name="Radford A.D."/>
            <person name="Darby A."/>
            <person name="Hall N."/>
            <person name="Birtles R.J."/>
            <person name="Evans N.J."/>
        </authorList>
    </citation>
    <scope>NUCLEOTIDE SEQUENCE [LARGE SCALE GENOMIC DNA]</scope>
    <source>
        <strain evidence="17 19">CHPA</strain>
    </source>
</reference>
<evidence type="ECO:0000256" key="1">
    <source>
        <dbReference type="ARBA" id="ARBA00004477"/>
    </source>
</evidence>
<dbReference type="Proteomes" id="UP000593591">
    <property type="component" value="Chromosome"/>
</dbReference>
<evidence type="ECO:0000256" key="6">
    <source>
        <dbReference type="ARBA" id="ARBA00022824"/>
    </source>
</evidence>
<evidence type="ECO:0000256" key="10">
    <source>
        <dbReference type="ARBA" id="ARBA00023136"/>
    </source>
</evidence>
<evidence type="ECO:0000256" key="3">
    <source>
        <dbReference type="ARBA" id="ARBA00022692"/>
    </source>
</evidence>